<comment type="caution">
    <text evidence="3">The sequence shown here is derived from an EMBL/GenBank/DDBJ whole genome shotgun (WGS) entry which is preliminary data.</text>
</comment>
<evidence type="ECO:0000313" key="3">
    <source>
        <dbReference type="EMBL" id="MFD1186715.1"/>
    </source>
</evidence>
<feature type="domain" description="5'-Nucleotidase C-terminal" evidence="2">
    <location>
        <begin position="78"/>
        <end position="210"/>
    </location>
</feature>
<organism evidence="3 4">
    <name type="scientific">Pontibacter rugosus</name>
    <dbReference type="NCBI Taxonomy" id="1745966"/>
    <lineage>
        <taxon>Bacteria</taxon>
        <taxon>Pseudomonadati</taxon>
        <taxon>Bacteroidota</taxon>
        <taxon>Cytophagia</taxon>
        <taxon>Cytophagales</taxon>
        <taxon>Hymenobacteraceae</taxon>
        <taxon>Pontibacter</taxon>
    </lineage>
</organism>
<keyword evidence="1" id="KW-0732">Signal</keyword>
<feature type="chain" id="PRO_5046912113" evidence="1">
    <location>
        <begin position="25"/>
        <end position="251"/>
    </location>
</feature>
<evidence type="ECO:0000256" key="1">
    <source>
        <dbReference type="SAM" id="SignalP"/>
    </source>
</evidence>
<dbReference type="Pfam" id="PF02872">
    <property type="entry name" value="5_nucleotid_C"/>
    <property type="match status" value="1"/>
</dbReference>
<dbReference type="PANTHER" id="PTHR11575:SF24">
    <property type="entry name" value="5'-NUCLEOTIDASE"/>
    <property type="match status" value="1"/>
</dbReference>
<dbReference type="InterPro" id="IPR008334">
    <property type="entry name" value="5'-Nucleotdase_C"/>
</dbReference>
<dbReference type="Proteomes" id="UP001597094">
    <property type="component" value="Unassembled WGS sequence"/>
</dbReference>
<dbReference type="EMBL" id="JBHTLD010000087">
    <property type="protein sequence ID" value="MFD1186715.1"/>
    <property type="molecule type" value="Genomic_DNA"/>
</dbReference>
<dbReference type="Gene3D" id="3.90.780.10">
    <property type="entry name" value="5'-Nucleotidase, C-terminal domain"/>
    <property type="match status" value="1"/>
</dbReference>
<dbReference type="InterPro" id="IPR006179">
    <property type="entry name" value="5_nucleotidase/apyrase"/>
</dbReference>
<evidence type="ECO:0000313" key="4">
    <source>
        <dbReference type="Proteomes" id="UP001597094"/>
    </source>
</evidence>
<dbReference type="InterPro" id="IPR036907">
    <property type="entry name" value="5'-Nucleotdase_C_sf"/>
</dbReference>
<dbReference type="PROSITE" id="PS51257">
    <property type="entry name" value="PROKAR_LIPOPROTEIN"/>
    <property type="match status" value="1"/>
</dbReference>
<evidence type="ECO:0000259" key="2">
    <source>
        <dbReference type="Pfam" id="PF02872"/>
    </source>
</evidence>
<dbReference type="SUPFAM" id="SSF55816">
    <property type="entry name" value="5'-nucleotidase (syn. UDP-sugar hydrolase), C-terminal domain"/>
    <property type="match status" value="1"/>
</dbReference>
<feature type="signal peptide" evidence="1">
    <location>
        <begin position="1"/>
        <end position="24"/>
    </location>
</feature>
<dbReference type="PANTHER" id="PTHR11575">
    <property type="entry name" value="5'-NUCLEOTIDASE-RELATED"/>
    <property type="match status" value="1"/>
</dbReference>
<sequence length="251" mass="26910">MSKYFSRGIAAVLLSLSLASCQRALVPSPALGTTDVPVDKTILADPKLEAQIAPYRKEVTTKMSEVVGTAPIALSKGDYESSLGNFVVDLQLAQAQPLYGKPIDLSLATNGGLRVPLPEGEITTGNVFELMPFENELLVLTLKGETVQQLFDYAAERKNAPIGNAAYAVVAGKAKDIKIAGKPFDPRQTYTLVTSNYLAGGGDDLNMLKDAIKTEMVGLLLRDAILMQIRQFTAAEKPITADTAKRVTILP</sequence>
<dbReference type="PRINTS" id="PR01607">
    <property type="entry name" value="APYRASEFAMLY"/>
</dbReference>
<gene>
    <name evidence="3" type="ORF">ACFQ2O_10905</name>
</gene>
<name>A0ABW3SQW5_9BACT</name>
<reference evidence="4" key="1">
    <citation type="journal article" date="2019" name="Int. J. Syst. Evol. Microbiol.">
        <title>The Global Catalogue of Microorganisms (GCM) 10K type strain sequencing project: providing services to taxonomists for standard genome sequencing and annotation.</title>
        <authorList>
            <consortium name="The Broad Institute Genomics Platform"/>
            <consortium name="The Broad Institute Genome Sequencing Center for Infectious Disease"/>
            <person name="Wu L."/>
            <person name="Ma J."/>
        </authorList>
    </citation>
    <scope>NUCLEOTIDE SEQUENCE [LARGE SCALE GENOMIC DNA]</scope>
    <source>
        <strain evidence="4">JCM 31319</strain>
    </source>
</reference>
<proteinExistence type="predicted"/>
<accession>A0ABW3SQW5</accession>
<dbReference type="RefSeq" id="WP_377527222.1">
    <property type="nucleotide sequence ID" value="NZ_JBHTLD010000087.1"/>
</dbReference>
<protein>
    <submittedName>
        <fullName evidence="3">5'-nucleotidase C-terminal domain-containing protein</fullName>
    </submittedName>
</protein>
<keyword evidence="4" id="KW-1185">Reference proteome</keyword>